<dbReference type="AlphaFoldDB" id="A0AAV3RNK8"/>
<protein>
    <submittedName>
        <fullName evidence="2">Uncharacterized protein</fullName>
    </submittedName>
</protein>
<comment type="caution">
    <text evidence="2">The sequence shown here is derived from an EMBL/GenBank/DDBJ whole genome shotgun (WGS) entry which is preliminary data.</text>
</comment>
<gene>
    <name evidence="2" type="ORF">LIER_28994</name>
</gene>
<dbReference type="Proteomes" id="UP001454036">
    <property type="component" value="Unassembled WGS sequence"/>
</dbReference>
<proteinExistence type="predicted"/>
<feature type="compositionally biased region" description="Acidic residues" evidence="1">
    <location>
        <begin position="207"/>
        <end position="234"/>
    </location>
</feature>
<feature type="region of interest" description="Disordered" evidence="1">
    <location>
        <begin position="207"/>
        <end position="240"/>
    </location>
</feature>
<evidence type="ECO:0000313" key="3">
    <source>
        <dbReference type="Proteomes" id="UP001454036"/>
    </source>
</evidence>
<name>A0AAV3RNK8_LITER</name>
<dbReference type="EMBL" id="BAABME010009835">
    <property type="protein sequence ID" value="GAA0175902.1"/>
    <property type="molecule type" value="Genomic_DNA"/>
</dbReference>
<evidence type="ECO:0000313" key="2">
    <source>
        <dbReference type="EMBL" id="GAA0175902.1"/>
    </source>
</evidence>
<organism evidence="2 3">
    <name type="scientific">Lithospermum erythrorhizon</name>
    <name type="common">Purple gromwell</name>
    <name type="synonym">Lithospermum officinale var. erythrorhizon</name>
    <dbReference type="NCBI Taxonomy" id="34254"/>
    <lineage>
        <taxon>Eukaryota</taxon>
        <taxon>Viridiplantae</taxon>
        <taxon>Streptophyta</taxon>
        <taxon>Embryophyta</taxon>
        <taxon>Tracheophyta</taxon>
        <taxon>Spermatophyta</taxon>
        <taxon>Magnoliopsida</taxon>
        <taxon>eudicotyledons</taxon>
        <taxon>Gunneridae</taxon>
        <taxon>Pentapetalae</taxon>
        <taxon>asterids</taxon>
        <taxon>lamiids</taxon>
        <taxon>Boraginales</taxon>
        <taxon>Boraginaceae</taxon>
        <taxon>Boraginoideae</taxon>
        <taxon>Lithospermeae</taxon>
        <taxon>Lithospermum</taxon>
    </lineage>
</organism>
<evidence type="ECO:0000256" key="1">
    <source>
        <dbReference type="SAM" id="MobiDB-lite"/>
    </source>
</evidence>
<accession>A0AAV3RNK8</accession>
<keyword evidence="3" id="KW-1185">Reference proteome</keyword>
<sequence length="240" mass="26984">MKVQSPTRLHNHFAHYQLTATEAAYAMSLQWAEVARVTEEFELEKSSFGESLRLMRDERDSAFDEKEKATQKYNDLLRSQDKLISNHAATEGKFTSELETLRANSQKIASDFKRSKDDLGSVWSQLEGCIVENDNLSSLLSLAENSYATAVDDFKESSEYLELLKGNTTTLLHGLCQNVSTDFPGISSHFKNYVSDLGEDYVVELFDDGDEDVGAEEGEDKDDENDKDDDEGADGEYRAD</sequence>
<reference evidence="2 3" key="1">
    <citation type="submission" date="2024-01" db="EMBL/GenBank/DDBJ databases">
        <title>The complete chloroplast genome sequence of Lithospermum erythrorhizon: insights into the phylogenetic relationship among Boraginaceae species and the maternal lineages of purple gromwells.</title>
        <authorList>
            <person name="Okada T."/>
            <person name="Watanabe K."/>
        </authorList>
    </citation>
    <scope>NUCLEOTIDE SEQUENCE [LARGE SCALE GENOMIC DNA]</scope>
</reference>